<dbReference type="Proteomes" id="UP000800096">
    <property type="component" value="Unassembled WGS sequence"/>
</dbReference>
<feature type="signal peptide" evidence="2">
    <location>
        <begin position="1"/>
        <end position="22"/>
    </location>
</feature>
<feature type="compositionally biased region" description="Polar residues" evidence="1">
    <location>
        <begin position="263"/>
        <end position="278"/>
    </location>
</feature>
<proteinExistence type="predicted"/>
<feature type="region of interest" description="Disordered" evidence="1">
    <location>
        <begin position="291"/>
        <end position="338"/>
    </location>
</feature>
<keyword evidence="4" id="KW-1185">Reference proteome</keyword>
<dbReference type="PANTHER" id="PTHR36182">
    <property type="entry name" value="PROTEIN, PUTATIVE (AFU_ORTHOLOGUE AFUA_6G10930)-RELATED"/>
    <property type="match status" value="1"/>
</dbReference>
<evidence type="ECO:0000313" key="4">
    <source>
        <dbReference type="Proteomes" id="UP000800096"/>
    </source>
</evidence>
<gene>
    <name evidence="3" type="ORF">BDU57DRAFT_576338</name>
</gene>
<dbReference type="AlphaFoldDB" id="A0A6A5QKT9"/>
<name>A0A6A5QKT9_AMPQU</name>
<reference evidence="3" key="1">
    <citation type="journal article" date="2020" name="Stud. Mycol.">
        <title>101 Dothideomycetes genomes: a test case for predicting lifestyles and emergence of pathogens.</title>
        <authorList>
            <person name="Haridas S."/>
            <person name="Albert R."/>
            <person name="Binder M."/>
            <person name="Bloem J."/>
            <person name="Labutti K."/>
            <person name="Salamov A."/>
            <person name="Andreopoulos B."/>
            <person name="Baker S."/>
            <person name="Barry K."/>
            <person name="Bills G."/>
            <person name="Bluhm B."/>
            <person name="Cannon C."/>
            <person name="Castanera R."/>
            <person name="Culley D."/>
            <person name="Daum C."/>
            <person name="Ezra D."/>
            <person name="Gonzalez J."/>
            <person name="Henrissat B."/>
            <person name="Kuo A."/>
            <person name="Liang C."/>
            <person name="Lipzen A."/>
            <person name="Lutzoni F."/>
            <person name="Magnuson J."/>
            <person name="Mondo S."/>
            <person name="Nolan M."/>
            <person name="Ohm R."/>
            <person name="Pangilinan J."/>
            <person name="Park H.-J."/>
            <person name="Ramirez L."/>
            <person name="Alfaro M."/>
            <person name="Sun H."/>
            <person name="Tritt A."/>
            <person name="Yoshinaga Y."/>
            <person name="Zwiers L.-H."/>
            <person name="Turgeon B."/>
            <person name="Goodwin S."/>
            <person name="Spatafora J."/>
            <person name="Crous P."/>
            <person name="Grigoriev I."/>
        </authorList>
    </citation>
    <scope>NUCLEOTIDE SEQUENCE</scope>
    <source>
        <strain evidence="3">HMLAC05119</strain>
    </source>
</reference>
<evidence type="ECO:0000256" key="2">
    <source>
        <dbReference type="SAM" id="SignalP"/>
    </source>
</evidence>
<dbReference type="OrthoDB" id="2342176at2759"/>
<evidence type="ECO:0008006" key="5">
    <source>
        <dbReference type="Google" id="ProtNLM"/>
    </source>
</evidence>
<dbReference type="PANTHER" id="PTHR36182:SF2">
    <property type="entry name" value="LYTIC POLYSACCHARIDE MONOOXYGENASE"/>
    <property type="match status" value="1"/>
</dbReference>
<evidence type="ECO:0000256" key="1">
    <source>
        <dbReference type="SAM" id="MobiDB-lite"/>
    </source>
</evidence>
<protein>
    <recommendedName>
        <fullName evidence="5">Lytic polysaccharide monooxygenase</fullName>
    </recommendedName>
</protein>
<accession>A0A6A5QKT9</accession>
<dbReference type="Gene3D" id="2.70.50.70">
    <property type="match status" value="1"/>
</dbReference>
<feature type="compositionally biased region" description="Low complexity" evidence="1">
    <location>
        <begin position="253"/>
        <end position="262"/>
    </location>
</feature>
<dbReference type="EMBL" id="ML979136">
    <property type="protein sequence ID" value="KAF1915084.1"/>
    <property type="molecule type" value="Genomic_DNA"/>
</dbReference>
<feature type="compositionally biased region" description="Low complexity" evidence="1">
    <location>
        <begin position="319"/>
        <end position="338"/>
    </location>
</feature>
<evidence type="ECO:0000313" key="3">
    <source>
        <dbReference type="EMBL" id="KAF1915084.1"/>
    </source>
</evidence>
<organism evidence="3 4">
    <name type="scientific">Ampelomyces quisqualis</name>
    <name type="common">Powdery mildew agent</name>
    <dbReference type="NCBI Taxonomy" id="50730"/>
    <lineage>
        <taxon>Eukaryota</taxon>
        <taxon>Fungi</taxon>
        <taxon>Dikarya</taxon>
        <taxon>Ascomycota</taxon>
        <taxon>Pezizomycotina</taxon>
        <taxon>Dothideomycetes</taxon>
        <taxon>Pleosporomycetidae</taxon>
        <taxon>Pleosporales</taxon>
        <taxon>Pleosporineae</taxon>
        <taxon>Phaeosphaeriaceae</taxon>
        <taxon>Ampelomyces</taxon>
    </lineage>
</organism>
<feature type="chain" id="PRO_5025514165" description="Lytic polysaccharide monooxygenase" evidence="2">
    <location>
        <begin position="23"/>
        <end position="396"/>
    </location>
</feature>
<keyword evidence="2" id="KW-0732">Signal</keyword>
<feature type="region of interest" description="Disordered" evidence="1">
    <location>
        <begin position="228"/>
        <end position="278"/>
    </location>
</feature>
<feature type="compositionally biased region" description="Low complexity" evidence="1">
    <location>
        <begin position="291"/>
        <end position="304"/>
    </location>
</feature>
<sequence length="396" mass="40048">MMFSSTSTVLAAMLAMAPLAHAHMTMVNPVPFGSPNNSPLLENGADFPCKSIPYIATKMNDWPVGSVQSLILAGSAVHGGGSCQISVTTDKAPDKASKWKVIHSFEGACPVPPAKGGNYGLDEDLGRGPYNFTIPSELPDGDFVASWSWFNKVGNREMYMNCAAVKVTGGASDKTAFDALPDMAVANIAGQGNCKTQESHDYTFENPGKYVTRNKDAKGPFVPLCGGAPAGGNTGAPGAAPANPGTPSPAPGAPSQAPANQGVPTPSQAAVSSPAGSDKLTSTLRTIVTVSAPSAPGPSSKSNATLPVTAQPSPPTGPQAPVAPSQAPAAPSAAPAPAGAACSPDGSIVCSPDGKQFAMCNWGKAVFQPVAGGTTCTGGKIAKRYDYASTLRTVYN</sequence>